<comment type="subcellular location">
    <subcellularLocation>
        <location evidence="1">Cytoplasm</location>
        <location evidence="1">Cytoskeleton</location>
    </subcellularLocation>
</comment>
<feature type="compositionally biased region" description="Pro residues" evidence="6">
    <location>
        <begin position="455"/>
        <end position="473"/>
    </location>
</feature>
<reference evidence="8" key="1">
    <citation type="journal article" date="2011" name="Nature">
        <title>A high-resolution map of human evolutionary constraint using 29 mammals.</title>
        <authorList>
            <person name="Lindblad-Toh K."/>
            <person name="Garber M."/>
            <person name="Zuk O."/>
            <person name="Lin M.F."/>
            <person name="Parker B.J."/>
            <person name="Washietl S."/>
            <person name="Kheradpour P."/>
            <person name="Ernst J."/>
            <person name="Jordan G."/>
            <person name="Mauceli E."/>
            <person name="Ward L.D."/>
            <person name="Lowe C.B."/>
            <person name="Holloway A.K."/>
            <person name="Clamp M."/>
            <person name="Gnerre S."/>
            <person name="Alfoldi J."/>
            <person name="Beal K."/>
            <person name="Chang J."/>
            <person name="Clawson H."/>
            <person name="Cuff J."/>
            <person name="Di Palma F."/>
            <person name="Fitzgerald S."/>
            <person name="Flicek P."/>
            <person name="Guttman M."/>
            <person name="Hubisz M.J."/>
            <person name="Jaffe D.B."/>
            <person name="Jungreis I."/>
            <person name="Kent W.J."/>
            <person name="Kostka D."/>
            <person name="Lara M."/>
            <person name="Martins A.L."/>
            <person name="Massingham T."/>
            <person name="Moltke I."/>
            <person name="Raney B.J."/>
            <person name="Rasmussen M.D."/>
            <person name="Robinson J."/>
            <person name="Stark A."/>
            <person name="Vilella A.J."/>
            <person name="Wen J."/>
            <person name="Xie X."/>
            <person name="Zody M.C."/>
            <person name="Baldwin J."/>
            <person name="Bloom T."/>
            <person name="Chin C.W."/>
            <person name="Heiman D."/>
            <person name="Nicol R."/>
            <person name="Nusbaum C."/>
            <person name="Young S."/>
            <person name="Wilkinson J."/>
            <person name="Worley K.C."/>
            <person name="Kovar C.L."/>
            <person name="Muzny D.M."/>
            <person name="Gibbs R.A."/>
            <person name="Cree A."/>
            <person name="Dihn H.H."/>
            <person name="Fowler G."/>
            <person name="Jhangiani S."/>
            <person name="Joshi V."/>
            <person name="Lee S."/>
            <person name="Lewis L.R."/>
            <person name="Nazareth L.V."/>
            <person name="Okwuonu G."/>
            <person name="Santibanez J."/>
            <person name="Warren W.C."/>
            <person name="Mardis E.R."/>
            <person name="Weinstock G.M."/>
            <person name="Wilson R.K."/>
            <person name="Delehaunty K."/>
            <person name="Dooling D."/>
            <person name="Fronik C."/>
            <person name="Fulton L."/>
            <person name="Fulton B."/>
            <person name="Graves T."/>
            <person name="Minx P."/>
            <person name="Sodergren E."/>
            <person name="Birney E."/>
            <person name="Margulies E.H."/>
            <person name="Herrero J."/>
            <person name="Green E.D."/>
            <person name="Haussler D."/>
            <person name="Siepel A."/>
            <person name="Goldman N."/>
            <person name="Pollard K.S."/>
            <person name="Pedersen J.S."/>
            <person name="Lander E.S."/>
            <person name="Kellis M."/>
        </authorList>
    </citation>
    <scope>NUCLEOTIDE SEQUENCE [LARGE SCALE GENOMIC DNA]</scope>
    <source>
        <strain evidence="8">2N</strain>
    </source>
</reference>
<feature type="compositionally biased region" description="Basic and acidic residues" evidence="6">
    <location>
        <begin position="565"/>
        <end position="644"/>
    </location>
</feature>
<feature type="compositionally biased region" description="Pro residues" evidence="6">
    <location>
        <begin position="518"/>
        <end position="532"/>
    </location>
</feature>
<evidence type="ECO:0000256" key="1">
    <source>
        <dbReference type="ARBA" id="ARBA00004245"/>
    </source>
</evidence>
<dbReference type="GeneTree" id="ENSGT00950000182941"/>
<proteinExistence type="inferred from homology"/>
<feature type="compositionally biased region" description="Pro residues" evidence="6">
    <location>
        <begin position="10"/>
        <end position="38"/>
    </location>
</feature>
<feature type="region of interest" description="Disordered" evidence="6">
    <location>
        <begin position="166"/>
        <end position="190"/>
    </location>
</feature>
<comment type="similarity">
    <text evidence="2">Belongs to the MAP7 family.</text>
</comment>
<dbReference type="STRING" id="10141.ENSCPOP00000000490"/>
<dbReference type="InterPro" id="IPR008604">
    <property type="entry name" value="MAP7_fam"/>
</dbReference>
<dbReference type="InterPro" id="IPR051483">
    <property type="entry name" value="MAP7_domain-containing"/>
</dbReference>
<dbReference type="HOGENOM" id="CLU_017315_2_0_1"/>
<dbReference type="InParanoid" id="H0UU67"/>
<dbReference type="Proteomes" id="UP000005447">
    <property type="component" value="Unassembled WGS sequence"/>
</dbReference>
<feature type="region of interest" description="Disordered" evidence="6">
    <location>
        <begin position="1"/>
        <end position="131"/>
    </location>
</feature>
<evidence type="ECO:0000256" key="2">
    <source>
        <dbReference type="ARBA" id="ARBA00007525"/>
    </source>
</evidence>
<keyword evidence="8" id="KW-1185">Reference proteome</keyword>
<feature type="compositionally biased region" description="Basic and acidic residues" evidence="6">
    <location>
        <begin position="697"/>
        <end position="707"/>
    </location>
</feature>
<evidence type="ECO:0000313" key="8">
    <source>
        <dbReference type="Proteomes" id="UP000005447"/>
    </source>
</evidence>
<keyword evidence="5" id="KW-0206">Cytoskeleton</keyword>
<reference evidence="7" key="2">
    <citation type="submission" date="2025-08" db="UniProtKB">
        <authorList>
            <consortium name="Ensembl"/>
        </authorList>
    </citation>
    <scope>IDENTIFICATION</scope>
    <source>
        <strain evidence="7">2N</strain>
    </source>
</reference>
<dbReference type="FunCoup" id="H0UU67">
    <property type="interactions" value="216"/>
</dbReference>
<dbReference type="GO" id="GO:0005813">
    <property type="term" value="C:centrosome"/>
    <property type="evidence" value="ECO:0007669"/>
    <property type="project" value="Ensembl"/>
</dbReference>
<dbReference type="Pfam" id="PF05672">
    <property type="entry name" value="MAP7"/>
    <property type="match status" value="1"/>
</dbReference>
<feature type="compositionally biased region" description="Basic and acidic residues" evidence="6">
    <location>
        <begin position="499"/>
        <end position="515"/>
    </location>
</feature>
<keyword evidence="4" id="KW-0175">Coiled coil</keyword>
<dbReference type="OMA" id="MERSCAG"/>
<feature type="compositionally biased region" description="Basic and acidic residues" evidence="6">
    <location>
        <begin position="112"/>
        <end position="131"/>
    </location>
</feature>
<dbReference type="GO" id="GO:0000226">
    <property type="term" value="P:microtubule cytoskeleton organization"/>
    <property type="evidence" value="ECO:0007669"/>
    <property type="project" value="Ensembl"/>
</dbReference>
<dbReference type="EMBL" id="AAKN02028513">
    <property type="status" value="NOT_ANNOTATED_CDS"/>
    <property type="molecule type" value="Genomic_DNA"/>
</dbReference>
<dbReference type="eggNOG" id="ENOG502QPJP">
    <property type="taxonomic scope" value="Eukaryota"/>
</dbReference>
<feature type="region of interest" description="Disordered" evidence="6">
    <location>
        <begin position="298"/>
        <end position="757"/>
    </location>
</feature>
<evidence type="ECO:0000256" key="3">
    <source>
        <dbReference type="ARBA" id="ARBA00022490"/>
    </source>
</evidence>
<protein>
    <submittedName>
        <fullName evidence="7">MAP7 domain containing 1</fullName>
    </submittedName>
</protein>
<reference evidence="7" key="3">
    <citation type="submission" date="2025-09" db="UniProtKB">
        <authorList>
            <consortium name="Ensembl"/>
        </authorList>
    </citation>
    <scope>IDENTIFICATION</scope>
    <source>
        <strain evidence="7">2N</strain>
    </source>
</reference>
<dbReference type="Ensembl" id="ENSCPOT00000000564.3">
    <property type="protein sequence ID" value="ENSCPOP00000000490.3"/>
    <property type="gene ID" value="ENSCPOG00000000559.4"/>
</dbReference>
<feature type="compositionally biased region" description="Low complexity" evidence="6">
    <location>
        <begin position="94"/>
        <end position="109"/>
    </location>
</feature>
<feature type="compositionally biased region" description="Basic and acidic residues" evidence="6">
    <location>
        <begin position="653"/>
        <end position="676"/>
    </location>
</feature>
<name>H0UU67_CAVPO</name>
<dbReference type="PANTHER" id="PTHR15073">
    <property type="entry name" value="MICROTUBULE-ASSOCIATED PROTEIN"/>
    <property type="match status" value="1"/>
</dbReference>
<organism evidence="7 8">
    <name type="scientific">Cavia porcellus</name>
    <name type="common">Guinea pig</name>
    <dbReference type="NCBI Taxonomy" id="10141"/>
    <lineage>
        <taxon>Eukaryota</taxon>
        <taxon>Metazoa</taxon>
        <taxon>Chordata</taxon>
        <taxon>Craniata</taxon>
        <taxon>Vertebrata</taxon>
        <taxon>Euteleostomi</taxon>
        <taxon>Mammalia</taxon>
        <taxon>Eutheria</taxon>
        <taxon>Euarchontoglires</taxon>
        <taxon>Glires</taxon>
        <taxon>Rodentia</taxon>
        <taxon>Hystricomorpha</taxon>
        <taxon>Caviidae</taxon>
        <taxon>Cavia</taxon>
    </lineage>
</organism>
<evidence type="ECO:0000256" key="4">
    <source>
        <dbReference type="ARBA" id="ARBA00023054"/>
    </source>
</evidence>
<gene>
    <name evidence="7" type="primary">MAP7D1</name>
</gene>
<evidence type="ECO:0000256" key="6">
    <source>
        <dbReference type="SAM" id="MobiDB-lite"/>
    </source>
</evidence>
<feature type="compositionally biased region" description="Basic and acidic residues" evidence="6">
    <location>
        <begin position="393"/>
        <end position="415"/>
    </location>
</feature>
<dbReference type="PANTHER" id="PTHR15073:SF2">
    <property type="entry name" value="MAP7 DOMAIN-CONTAINING PROTEIN 1"/>
    <property type="match status" value="1"/>
</dbReference>
<accession>H0UU67</accession>
<evidence type="ECO:0000256" key="5">
    <source>
        <dbReference type="ARBA" id="ARBA00023212"/>
    </source>
</evidence>
<feature type="compositionally biased region" description="Pro residues" evidence="6">
    <location>
        <begin position="548"/>
        <end position="557"/>
    </location>
</feature>
<dbReference type="AlphaFoldDB" id="H0UU67"/>
<dbReference type="Bgee" id="ENSCPOG00000000559">
    <property type="expression patterns" value="Expressed in frontal cortex and 13 other cell types or tissues"/>
</dbReference>
<dbReference type="VEuPathDB" id="HostDB:ENSCPOG00000000559"/>
<feature type="compositionally biased region" description="Polar residues" evidence="6">
    <location>
        <begin position="347"/>
        <end position="357"/>
    </location>
</feature>
<feature type="compositionally biased region" description="Low complexity" evidence="6">
    <location>
        <begin position="435"/>
        <end position="449"/>
    </location>
</feature>
<sequence>SAVITRIPSEPRPSPEGDPFPPPPPMSSLVPDTPPDTPPAMKNATSPKQLPLEPESSRGQIDHRLVPPQEESLSSEGKSPPATGPQDARPPQRSSEPSPTAVPAASSPPTKQDVKKAGERHKLAKERREERAKYLAAKKAVWLEKEEKAKALREKQLQERRRRLEEQRLKAEQRRAALEERQRQKLEKNKERYEAAIQRSVKKTWAEIRQQRWSWAGALHHSSPGNKTSGSRCSVSAVNLPKHVDSIINKRLSKSSATLWNSPSRNRSLQLSAWESSIVDRLMTPTLSFLARSRSAVTLPRNGRDQGRAGGSGRRPVRGRAGISLPPRPRLDRPHPSAAVPVCPRSASASPLTTCSAPRSGHRCTPAAGERRKPSAGGSPAHVRHRPEASTVQKKEKKDKERENEKEKSALARERSLKKRQSLPARPLLTLPVFLSPKSKARPSSPSLSWHRPTSPCPSPVPGHTLPPKPPSPRGTTASPKGRVRRKEEAKESPSATVPEDKNQSKGRPSEEKEPAAPASPAPSPTPSPSPAQPTTEIPADTAILTSPPAPAPPVTPSKPMAGTTDREEATRLLAEKRRQAREQREREEQERRLQAERDKRMREEQLAREAEARAEREAEARRREEQEAREKAQAEQEEQERLQKQVPGGPGAEERLEEIMKRTRKSEVAETKPLDNGRSFRMTDPVRAAETLPSELQKEASEKGEPKPASQEPQWSLPSKELPGTLVNGLQPLPAHQENGFSPKGPSEDKSLGRAPEALLPFAEAEAFLKKAVVQPPQVTEVL</sequence>
<keyword evidence="3" id="KW-0963">Cytoplasm</keyword>
<evidence type="ECO:0000313" key="7">
    <source>
        <dbReference type="Ensembl" id="ENSCPOP00000000490.3"/>
    </source>
</evidence>